<keyword evidence="2" id="KW-0732">Signal</keyword>
<protein>
    <submittedName>
        <fullName evidence="4">Peptidoglycan-binding protein</fullName>
    </submittedName>
</protein>
<dbReference type="InterPro" id="IPR002502">
    <property type="entry name" value="Amidase_domain"/>
</dbReference>
<dbReference type="Pfam" id="PF01476">
    <property type="entry name" value="LysM"/>
    <property type="match status" value="1"/>
</dbReference>
<dbReference type="GO" id="GO:0008745">
    <property type="term" value="F:N-acetylmuramoyl-L-alanine amidase activity"/>
    <property type="evidence" value="ECO:0007669"/>
    <property type="project" value="InterPro"/>
</dbReference>
<dbReference type="SUPFAM" id="SSF54106">
    <property type="entry name" value="LysM domain"/>
    <property type="match status" value="1"/>
</dbReference>
<dbReference type="RefSeq" id="WP_068711921.1">
    <property type="nucleotide sequence ID" value="NZ_LSZP01000039.1"/>
</dbReference>
<evidence type="ECO:0000313" key="5">
    <source>
        <dbReference type="Proteomes" id="UP000071392"/>
    </source>
</evidence>
<dbReference type="SMART" id="SM00701">
    <property type="entry name" value="PGRP"/>
    <property type="match status" value="1"/>
</dbReference>
<gene>
    <name evidence="4" type="ORF">AXK12_05120</name>
</gene>
<accession>A0A139SLZ3</accession>
<dbReference type="Gene3D" id="3.10.350.10">
    <property type="entry name" value="LysM domain"/>
    <property type="match status" value="1"/>
</dbReference>
<dbReference type="InterPro" id="IPR015510">
    <property type="entry name" value="PGRP"/>
</dbReference>
<dbReference type="GO" id="GO:0009253">
    <property type="term" value="P:peptidoglycan catabolic process"/>
    <property type="evidence" value="ECO:0007669"/>
    <property type="project" value="InterPro"/>
</dbReference>
<dbReference type="GO" id="GO:0008270">
    <property type="term" value="F:zinc ion binding"/>
    <property type="evidence" value="ECO:0007669"/>
    <property type="project" value="InterPro"/>
</dbReference>
<feature type="domain" description="LysM" evidence="3">
    <location>
        <begin position="41"/>
        <end position="84"/>
    </location>
</feature>
<dbReference type="PANTHER" id="PTHR11022:SF41">
    <property type="entry name" value="PEPTIDOGLYCAN-RECOGNITION PROTEIN LC-RELATED"/>
    <property type="match status" value="1"/>
</dbReference>
<dbReference type="InterPro" id="IPR006619">
    <property type="entry name" value="PGRP_domain_met/bac"/>
</dbReference>
<dbReference type="CDD" id="cd00118">
    <property type="entry name" value="LysM"/>
    <property type="match status" value="1"/>
</dbReference>
<dbReference type="Proteomes" id="UP000071392">
    <property type="component" value="Unassembled WGS sequence"/>
</dbReference>
<proteinExistence type="inferred from homology"/>
<reference evidence="4 5" key="1">
    <citation type="submission" date="2016-02" db="EMBL/GenBank/DDBJ databases">
        <authorList>
            <person name="Wen L."/>
            <person name="He K."/>
            <person name="Yang H."/>
        </authorList>
    </citation>
    <scope>NUCLEOTIDE SEQUENCE [LARGE SCALE GENOMIC DNA]</scope>
    <source>
        <strain evidence="4 5">CV41</strain>
    </source>
</reference>
<dbReference type="PANTHER" id="PTHR11022">
    <property type="entry name" value="PEPTIDOGLYCAN RECOGNITION PROTEIN"/>
    <property type="match status" value="1"/>
</dbReference>
<sequence>MIYGRRQFLNTSLLATAGLLLGANATPLFAATRSPAKAGEKTYTIKKGDTLSRIAKTHGVPLAQLKQRNALTNDRILTGQKLIIPAKAGTAAAATAAARAATALVPGSLADVIAATAKIQVNRSRWRHIVLHHSGIERGTAKTYDAEHRRRGMEYGLAYHFVIGNGRDSPEGQIAIGPRWFGQLRGGHVRNAQVNASGIGICLIGNFENRAPSAKQLAATYALIDWLRSGQVSPKHTLTVHRWVDKNHTVCPGRHFPFTELKRRYNLA</sequence>
<comment type="caution">
    <text evidence="4">The sequence shown here is derived from an EMBL/GenBank/DDBJ whole genome shotgun (WGS) entry which is preliminary data.</text>
</comment>
<comment type="similarity">
    <text evidence="1">Belongs to the N-acetylmuramoyl-L-alanine amidase 2 family.</text>
</comment>
<dbReference type="InterPro" id="IPR036505">
    <property type="entry name" value="Amidase/PGRP_sf"/>
</dbReference>
<evidence type="ECO:0000256" key="2">
    <source>
        <dbReference type="SAM" id="SignalP"/>
    </source>
</evidence>
<dbReference type="PROSITE" id="PS51318">
    <property type="entry name" value="TAT"/>
    <property type="match status" value="1"/>
</dbReference>
<keyword evidence="5" id="KW-1185">Reference proteome</keyword>
<dbReference type="STRING" id="1548208.AXK12_05120"/>
<dbReference type="InterPro" id="IPR018392">
    <property type="entry name" value="LysM"/>
</dbReference>
<dbReference type="PROSITE" id="PS51782">
    <property type="entry name" value="LYSM"/>
    <property type="match status" value="1"/>
</dbReference>
<dbReference type="CDD" id="cd06583">
    <property type="entry name" value="PGRP"/>
    <property type="match status" value="1"/>
</dbReference>
<feature type="signal peptide" evidence="2">
    <location>
        <begin position="1"/>
        <end position="30"/>
    </location>
</feature>
<dbReference type="InterPro" id="IPR036779">
    <property type="entry name" value="LysM_dom_sf"/>
</dbReference>
<feature type="chain" id="PRO_5007299344" evidence="2">
    <location>
        <begin position="31"/>
        <end position="268"/>
    </location>
</feature>
<organism evidence="4 5">
    <name type="scientific">Cephaloticoccus capnophilus</name>
    <dbReference type="NCBI Taxonomy" id="1548208"/>
    <lineage>
        <taxon>Bacteria</taxon>
        <taxon>Pseudomonadati</taxon>
        <taxon>Verrucomicrobiota</taxon>
        <taxon>Opitutia</taxon>
        <taxon>Opitutales</taxon>
        <taxon>Opitutaceae</taxon>
        <taxon>Cephaloticoccus</taxon>
    </lineage>
</organism>
<evidence type="ECO:0000259" key="3">
    <source>
        <dbReference type="PROSITE" id="PS51782"/>
    </source>
</evidence>
<name>A0A139SLZ3_9BACT</name>
<dbReference type="SUPFAM" id="SSF55846">
    <property type="entry name" value="N-acetylmuramoyl-L-alanine amidase-like"/>
    <property type="match status" value="1"/>
</dbReference>
<dbReference type="Gene3D" id="3.40.80.10">
    <property type="entry name" value="Peptidoglycan recognition protein-like"/>
    <property type="match status" value="1"/>
</dbReference>
<dbReference type="EMBL" id="LSZP01000039">
    <property type="protein sequence ID" value="KXU35504.1"/>
    <property type="molecule type" value="Genomic_DNA"/>
</dbReference>
<dbReference type="AlphaFoldDB" id="A0A139SLZ3"/>
<evidence type="ECO:0000256" key="1">
    <source>
        <dbReference type="ARBA" id="ARBA00007553"/>
    </source>
</evidence>
<evidence type="ECO:0000313" key="4">
    <source>
        <dbReference type="EMBL" id="KXU35504.1"/>
    </source>
</evidence>
<dbReference type="InterPro" id="IPR006311">
    <property type="entry name" value="TAT_signal"/>
</dbReference>
<dbReference type="OrthoDB" id="9811296at2"/>
<dbReference type="SMART" id="SM00257">
    <property type="entry name" value="LysM"/>
    <property type="match status" value="1"/>
</dbReference>
<dbReference type="Pfam" id="PF01510">
    <property type="entry name" value="Amidase_2"/>
    <property type="match status" value="1"/>
</dbReference>